<accession>A0A1G5HQC9</accession>
<dbReference type="InterPro" id="IPR000432">
    <property type="entry name" value="DNA_mismatch_repair_MutS_C"/>
</dbReference>
<proteinExistence type="predicted"/>
<evidence type="ECO:0000259" key="5">
    <source>
        <dbReference type="SMART" id="SM00534"/>
    </source>
</evidence>
<feature type="domain" description="DNA mismatch repair proteins mutS family" evidence="5">
    <location>
        <begin position="325"/>
        <end position="502"/>
    </location>
</feature>
<dbReference type="PANTHER" id="PTHR11361">
    <property type="entry name" value="DNA MISMATCH REPAIR PROTEIN MUTS FAMILY MEMBER"/>
    <property type="match status" value="1"/>
</dbReference>
<reference evidence="6 7" key="1">
    <citation type="submission" date="2016-10" db="EMBL/GenBank/DDBJ databases">
        <authorList>
            <person name="de Groot N.N."/>
        </authorList>
    </citation>
    <scope>NUCLEOTIDE SEQUENCE [LARGE SCALE GENOMIC DNA]</scope>
    <source>
        <strain evidence="6 7">AA1</strain>
    </source>
</reference>
<dbReference type="InterPro" id="IPR045076">
    <property type="entry name" value="MutS"/>
</dbReference>
<evidence type="ECO:0000256" key="2">
    <source>
        <dbReference type="ARBA" id="ARBA00022840"/>
    </source>
</evidence>
<dbReference type="GO" id="GO:0005524">
    <property type="term" value="F:ATP binding"/>
    <property type="evidence" value="ECO:0007669"/>
    <property type="project" value="UniProtKB-KW"/>
</dbReference>
<keyword evidence="7" id="KW-1185">Reference proteome</keyword>
<keyword evidence="1" id="KW-0547">Nucleotide-binding</keyword>
<dbReference type="Proteomes" id="UP000198870">
    <property type="component" value="Unassembled WGS sequence"/>
</dbReference>
<protein>
    <recommendedName>
        <fullName evidence="5">DNA mismatch repair proteins mutS family domain-containing protein</fullName>
    </recommendedName>
</protein>
<dbReference type="SUPFAM" id="SSF52540">
    <property type="entry name" value="P-loop containing nucleoside triphosphate hydrolases"/>
    <property type="match status" value="1"/>
</dbReference>
<dbReference type="AlphaFoldDB" id="A0A1G5HQC9"/>
<dbReference type="STRING" id="419481.SAMN05216233_11564"/>
<keyword evidence="3" id="KW-0238">DNA-binding</keyword>
<evidence type="ECO:0000256" key="3">
    <source>
        <dbReference type="ARBA" id="ARBA00023125"/>
    </source>
</evidence>
<evidence type="ECO:0000256" key="4">
    <source>
        <dbReference type="SAM" id="Coils"/>
    </source>
</evidence>
<dbReference type="GO" id="GO:0030983">
    <property type="term" value="F:mismatched DNA binding"/>
    <property type="evidence" value="ECO:0007669"/>
    <property type="project" value="InterPro"/>
</dbReference>
<evidence type="ECO:0000313" key="7">
    <source>
        <dbReference type="Proteomes" id="UP000198870"/>
    </source>
</evidence>
<keyword evidence="4" id="KW-0175">Coiled coil</keyword>
<name>A0A1G5HQC9_9BACT</name>
<dbReference type="RefSeq" id="WP_092212761.1">
    <property type="nucleotide sequence ID" value="NZ_FMUX01000015.1"/>
</dbReference>
<dbReference type="OrthoDB" id="9777812at2"/>
<sequence length="526" mass="58527">MALEFRQDLIPRALKEELAFDAYLALFDLGLPLIPSTILEPMGKAEGAAHFEALNRIEAAFSPETLAELIEVSARLPRLESLLPHFEGAGLQQFHLFELNRFLTVTAELTALEQNLPTALESHGALNGMREALSRHTEREGAALSVNEATARVKEKLEETEKALHEEILTHEKAVEDAMGLRMIYPFPREIEGGGPVLEKARGCALLQVTDTGEAHRVDHRPGTSLLAKVAEKEALTVELEACTEGLLAEINAEMVPFFNAFYTLYEERKKRCHLYTLVFVKQREGLAFPEFVEGCRFHLEEGRSFALALKKGRDCVPLSIDLGPGSNVLYGANMSGKTTVLKTLYFLLTAIRAGLPVPAEAITLHYPESVRLLLKSSGDMGKDLSSFGEELQFFAREPEEGAFILADELFLSTDPVNGAELSRIFIDNYGKRPLIFFCTTHYPRVLEMNTPRLFRMLDVEFADEAGQAMDLSNLASLMPYRLEHISSEHAASAVRANRKPLELALCFPLPESIKARIRETVEGTK</sequence>
<organism evidence="6 7">
    <name type="scientific">Desulfoluna spongiiphila</name>
    <dbReference type="NCBI Taxonomy" id="419481"/>
    <lineage>
        <taxon>Bacteria</taxon>
        <taxon>Pseudomonadati</taxon>
        <taxon>Thermodesulfobacteriota</taxon>
        <taxon>Desulfobacteria</taxon>
        <taxon>Desulfobacterales</taxon>
        <taxon>Desulfolunaceae</taxon>
        <taxon>Desulfoluna</taxon>
    </lineage>
</organism>
<dbReference type="SMART" id="SM00534">
    <property type="entry name" value="MUTSac"/>
    <property type="match status" value="1"/>
</dbReference>
<dbReference type="GO" id="GO:0140664">
    <property type="term" value="F:ATP-dependent DNA damage sensor activity"/>
    <property type="evidence" value="ECO:0007669"/>
    <property type="project" value="InterPro"/>
</dbReference>
<evidence type="ECO:0000256" key="1">
    <source>
        <dbReference type="ARBA" id="ARBA00022741"/>
    </source>
</evidence>
<dbReference type="EMBL" id="FMUX01000015">
    <property type="protein sequence ID" value="SCY65996.1"/>
    <property type="molecule type" value="Genomic_DNA"/>
</dbReference>
<evidence type="ECO:0000313" key="6">
    <source>
        <dbReference type="EMBL" id="SCY65996.1"/>
    </source>
</evidence>
<dbReference type="GO" id="GO:0006298">
    <property type="term" value="P:mismatch repair"/>
    <property type="evidence" value="ECO:0007669"/>
    <property type="project" value="InterPro"/>
</dbReference>
<dbReference type="Gene3D" id="3.40.50.300">
    <property type="entry name" value="P-loop containing nucleotide triphosphate hydrolases"/>
    <property type="match status" value="1"/>
</dbReference>
<feature type="coiled-coil region" evidence="4">
    <location>
        <begin position="146"/>
        <end position="174"/>
    </location>
</feature>
<gene>
    <name evidence="6" type="ORF">SAMN05216233_11564</name>
</gene>
<dbReference type="InterPro" id="IPR027417">
    <property type="entry name" value="P-loop_NTPase"/>
</dbReference>
<keyword evidence="2" id="KW-0067">ATP-binding</keyword>